<name>A0A9P4WW49_9PLEO</name>
<keyword evidence="3" id="KW-1185">Reference proteome</keyword>
<gene>
    <name evidence="2" type="ORF">E8E12_009736</name>
</gene>
<dbReference type="AlphaFoldDB" id="A0A9P4WW49"/>
<dbReference type="GO" id="GO:0001682">
    <property type="term" value="P:tRNA 5'-leader removal"/>
    <property type="evidence" value="ECO:0007669"/>
    <property type="project" value="InterPro"/>
</dbReference>
<evidence type="ECO:0000313" key="3">
    <source>
        <dbReference type="Proteomes" id="UP000758155"/>
    </source>
</evidence>
<dbReference type="GO" id="GO:0000172">
    <property type="term" value="C:ribonuclease MRP complex"/>
    <property type="evidence" value="ECO:0007669"/>
    <property type="project" value="TreeGrafter"/>
</dbReference>
<dbReference type="PANTHER" id="PTHR15396:SF1">
    <property type="entry name" value="RIBONUCLEASE P PROTEIN SUBUNIT P40"/>
    <property type="match status" value="1"/>
</dbReference>
<dbReference type="GO" id="GO:0000447">
    <property type="term" value="P:endonucleolytic cleavage in ITS1 to separate SSU-rRNA from 5.8S rRNA and LSU-rRNA from tricistronic rRNA transcript (SSU-rRNA, 5.8S rRNA, LSU-rRNA)"/>
    <property type="evidence" value="ECO:0007669"/>
    <property type="project" value="TreeGrafter"/>
</dbReference>
<dbReference type="GO" id="GO:0030681">
    <property type="term" value="C:multimeric ribonuclease P complex"/>
    <property type="evidence" value="ECO:0007669"/>
    <property type="project" value="TreeGrafter"/>
</dbReference>
<dbReference type="GO" id="GO:0004526">
    <property type="term" value="F:ribonuclease P activity"/>
    <property type="evidence" value="ECO:0007669"/>
    <property type="project" value="TreeGrafter"/>
</dbReference>
<organism evidence="2 3">
    <name type="scientific">Didymella heteroderae</name>
    <dbReference type="NCBI Taxonomy" id="1769908"/>
    <lineage>
        <taxon>Eukaryota</taxon>
        <taxon>Fungi</taxon>
        <taxon>Dikarya</taxon>
        <taxon>Ascomycota</taxon>
        <taxon>Pezizomycotina</taxon>
        <taxon>Dothideomycetes</taxon>
        <taxon>Pleosporomycetidae</taxon>
        <taxon>Pleosporales</taxon>
        <taxon>Pleosporineae</taxon>
        <taxon>Didymellaceae</taxon>
        <taxon>Didymella</taxon>
    </lineage>
</organism>
<accession>A0A9P4WW49</accession>
<comment type="caution">
    <text evidence="2">The sequence shown here is derived from an EMBL/GenBank/DDBJ whole genome shotgun (WGS) entry which is preliminary data.</text>
</comment>
<dbReference type="Proteomes" id="UP000758155">
    <property type="component" value="Unassembled WGS sequence"/>
</dbReference>
<dbReference type="InterPro" id="IPR013893">
    <property type="entry name" value="RNase_P_Rpp40"/>
</dbReference>
<protein>
    <submittedName>
        <fullName evidence="2">Uncharacterized protein</fullName>
    </submittedName>
</protein>
<evidence type="ECO:0000313" key="2">
    <source>
        <dbReference type="EMBL" id="KAF3043497.1"/>
    </source>
</evidence>
<sequence length="379" mass="42893">MLDIHKPEPSSDTKTYFSHALLPSYIDPSNTSTKKKPFATFLAQPHTHTLDLVLPAEIWDLVRAHLASYDALVYARAWMKLGDVLEEEFLDAYIRNGSASLLSEGRRGVDTRFEVRDGVLTMEMGRQVYESAGLVGVPIEDGGKKHQKMRWRVEFDLKNASMRKGKRGFERLRRAARDVLGESKRWLFWSGNPSFGESVGDGREVLSRHAPKVFRLEPEVTKMEGVAVPMLDVHGNGLSGLYDQEDALALLEWLDMLSLGSSRVKDGSEMDSHLCRYDVPDFGQGTETREFVRVRWSGFIAPMFVKDLFLEVWKAGYKGKRDPKRRKGDEEGDVAMNGTQDEADAGKWFSMSAQAFGGKNAWSLMQFATRETLVWEVEL</sequence>
<dbReference type="PANTHER" id="PTHR15396">
    <property type="entry name" value="RIBONUCLEASE P PROTEIN SUBUNIT P40"/>
    <property type="match status" value="1"/>
</dbReference>
<reference evidence="2" key="1">
    <citation type="submission" date="2019-04" db="EMBL/GenBank/DDBJ databases">
        <title>Sequencing of skin fungus with MAO and IRED activity.</title>
        <authorList>
            <person name="Marsaioli A.J."/>
            <person name="Bonatto J.M.C."/>
            <person name="Reis Junior O."/>
        </authorList>
    </citation>
    <scope>NUCLEOTIDE SEQUENCE</scope>
    <source>
        <strain evidence="2">28M1</strain>
    </source>
</reference>
<dbReference type="OrthoDB" id="63112at2759"/>
<dbReference type="GO" id="GO:0000171">
    <property type="term" value="F:ribonuclease MRP activity"/>
    <property type="evidence" value="ECO:0007669"/>
    <property type="project" value="TreeGrafter"/>
</dbReference>
<proteinExistence type="predicted"/>
<dbReference type="Pfam" id="PF08584">
    <property type="entry name" value="Ribonuc_P_40"/>
    <property type="match status" value="1"/>
</dbReference>
<feature type="region of interest" description="Disordered" evidence="1">
    <location>
        <begin position="319"/>
        <end position="339"/>
    </location>
</feature>
<dbReference type="EMBL" id="SWKV01000012">
    <property type="protein sequence ID" value="KAF3043497.1"/>
    <property type="molecule type" value="Genomic_DNA"/>
</dbReference>
<evidence type="ECO:0000256" key="1">
    <source>
        <dbReference type="SAM" id="MobiDB-lite"/>
    </source>
</evidence>